<comment type="similarity">
    <text evidence="2 6">Belongs to the class-I pyridoxal-phosphate-dependent aminotransferase family.</text>
</comment>
<dbReference type="NCBIfam" id="NF005588">
    <property type="entry name" value="PRK07309.1"/>
    <property type="match status" value="1"/>
</dbReference>
<dbReference type="SUPFAM" id="SSF53383">
    <property type="entry name" value="PLP-dependent transferases"/>
    <property type="match status" value="1"/>
</dbReference>
<reference evidence="9" key="1">
    <citation type="journal article" date="2019" name="Int. J. Syst. Evol. Microbiol.">
        <title>The Global Catalogue of Microorganisms (GCM) 10K type strain sequencing project: providing services to taxonomists for standard genome sequencing and annotation.</title>
        <authorList>
            <consortium name="The Broad Institute Genomics Platform"/>
            <consortium name="The Broad Institute Genome Sequencing Center for Infectious Disease"/>
            <person name="Wu L."/>
            <person name="Ma J."/>
        </authorList>
    </citation>
    <scope>NUCLEOTIDE SEQUENCE [LARGE SCALE GENOMIC DNA]</scope>
    <source>
        <strain evidence="9">KCTC 42143</strain>
    </source>
</reference>
<dbReference type="InterPro" id="IPR015422">
    <property type="entry name" value="PyrdxlP-dep_Trfase_small"/>
</dbReference>
<dbReference type="Gene3D" id="3.90.1150.10">
    <property type="entry name" value="Aspartate Aminotransferase, domain 1"/>
    <property type="match status" value="1"/>
</dbReference>
<name>A0ABW4NJ08_9LACT</name>
<dbReference type="Proteomes" id="UP001597285">
    <property type="component" value="Unassembled WGS sequence"/>
</dbReference>
<dbReference type="InterPro" id="IPR015421">
    <property type="entry name" value="PyrdxlP-dep_Trfase_major"/>
</dbReference>
<dbReference type="PANTHER" id="PTHR46383:SF4">
    <property type="entry name" value="AMINOTRANSFERASE"/>
    <property type="match status" value="1"/>
</dbReference>
<evidence type="ECO:0000256" key="1">
    <source>
        <dbReference type="ARBA" id="ARBA00001933"/>
    </source>
</evidence>
<keyword evidence="9" id="KW-1185">Reference proteome</keyword>
<organism evidence="8 9">
    <name type="scientific">Carnobacterium antarcticum</name>
    <dbReference type="NCBI Taxonomy" id="2126436"/>
    <lineage>
        <taxon>Bacteria</taxon>
        <taxon>Bacillati</taxon>
        <taxon>Bacillota</taxon>
        <taxon>Bacilli</taxon>
        <taxon>Lactobacillales</taxon>
        <taxon>Carnobacteriaceae</taxon>
        <taxon>Carnobacterium</taxon>
    </lineage>
</organism>
<gene>
    <name evidence="8" type="ORF">ACFSBK_00655</name>
</gene>
<evidence type="ECO:0000256" key="4">
    <source>
        <dbReference type="ARBA" id="ARBA00022679"/>
    </source>
</evidence>
<evidence type="ECO:0000256" key="3">
    <source>
        <dbReference type="ARBA" id="ARBA00022576"/>
    </source>
</evidence>
<dbReference type="InterPro" id="IPR050596">
    <property type="entry name" value="AspAT/PAT-like"/>
</dbReference>
<dbReference type="EMBL" id="JBHUFF010000003">
    <property type="protein sequence ID" value="MFD1798374.1"/>
    <property type="molecule type" value="Genomic_DNA"/>
</dbReference>
<feature type="domain" description="Aminotransferase class I/classII large" evidence="7">
    <location>
        <begin position="33"/>
        <end position="381"/>
    </location>
</feature>
<keyword evidence="5" id="KW-0663">Pyridoxal phosphate</keyword>
<evidence type="ECO:0000313" key="9">
    <source>
        <dbReference type="Proteomes" id="UP001597285"/>
    </source>
</evidence>
<dbReference type="EC" id="2.6.1.-" evidence="6"/>
<protein>
    <recommendedName>
        <fullName evidence="6">Aminotransferase</fullName>
        <ecNumber evidence="6">2.6.1.-</ecNumber>
    </recommendedName>
</protein>
<evidence type="ECO:0000259" key="7">
    <source>
        <dbReference type="Pfam" id="PF00155"/>
    </source>
</evidence>
<comment type="cofactor">
    <cofactor evidence="1 6">
        <name>pyridoxal 5'-phosphate</name>
        <dbReference type="ChEBI" id="CHEBI:597326"/>
    </cofactor>
</comment>
<dbReference type="PROSITE" id="PS00105">
    <property type="entry name" value="AA_TRANSFER_CLASS_1"/>
    <property type="match status" value="1"/>
</dbReference>
<dbReference type="PANTHER" id="PTHR46383">
    <property type="entry name" value="ASPARTATE AMINOTRANSFERASE"/>
    <property type="match status" value="1"/>
</dbReference>
<dbReference type="InterPro" id="IPR004838">
    <property type="entry name" value="NHTrfase_class1_PyrdxlP-BS"/>
</dbReference>
<evidence type="ECO:0000256" key="6">
    <source>
        <dbReference type="RuleBase" id="RU000481"/>
    </source>
</evidence>
<dbReference type="Pfam" id="PF00155">
    <property type="entry name" value="Aminotran_1_2"/>
    <property type="match status" value="1"/>
</dbReference>
<evidence type="ECO:0000256" key="2">
    <source>
        <dbReference type="ARBA" id="ARBA00007441"/>
    </source>
</evidence>
<dbReference type="CDD" id="cd00609">
    <property type="entry name" value="AAT_like"/>
    <property type="match status" value="1"/>
</dbReference>
<evidence type="ECO:0000256" key="5">
    <source>
        <dbReference type="ARBA" id="ARBA00022898"/>
    </source>
</evidence>
<comment type="caution">
    <text evidence="8">The sequence shown here is derived from an EMBL/GenBank/DDBJ whole genome shotgun (WGS) entry which is preliminary data.</text>
</comment>
<dbReference type="InterPro" id="IPR015424">
    <property type="entry name" value="PyrdxlP-dep_Trfase"/>
</dbReference>
<evidence type="ECO:0000313" key="8">
    <source>
        <dbReference type="EMBL" id="MFD1798374.1"/>
    </source>
</evidence>
<keyword evidence="4 6" id="KW-0808">Transferase</keyword>
<dbReference type="GO" id="GO:0008483">
    <property type="term" value="F:transaminase activity"/>
    <property type="evidence" value="ECO:0007669"/>
    <property type="project" value="UniProtKB-KW"/>
</dbReference>
<sequence>MNKLINHMNEQLSLLQPSSIRKFDAEVSQIPGMTKLTLGEPDFNTPEHVKAAGIKAIEENYSHYAPTAGELPLREAAASFLNEKYGVQYNPESEILVTAGASEAIYAALFGILNPGEKVLIPTPIFPGYIPVTVLSRCTPIFIDTSSNQFALSPKMIQEAIAEHGASVKAVVLNYPNNPTGVTYTAAEVQALAEELEKHDLFVLSDEIYSELTYNGTHVSIAKYLPEQTLLINGVSKSHAMTGWRIGLLCGPAALIQEINKVHQFMVTTTATMAQKAALAAFKDGKNDAQVMKKEYLKRRDYVYNILQELGFTCPKPNGAFYLFAKIPEGYIQESMAFCVDLAQKNKLALIPGGSFGPGGEGYVRISYAASMETLIEAMEKLTQYISENRVTEAITQ</sequence>
<dbReference type="RefSeq" id="WP_231726759.1">
    <property type="nucleotide sequence ID" value="NZ_JBHSQC010000016.1"/>
</dbReference>
<proteinExistence type="inferred from homology"/>
<keyword evidence="3 6" id="KW-0032">Aminotransferase</keyword>
<dbReference type="Gene3D" id="3.40.640.10">
    <property type="entry name" value="Type I PLP-dependent aspartate aminotransferase-like (Major domain)"/>
    <property type="match status" value="1"/>
</dbReference>
<dbReference type="InterPro" id="IPR004839">
    <property type="entry name" value="Aminotransferase_I/II_large"/>
</dbReference>
<accession>A0ABW4NJ08</accession>